<dbReference type="Gene3D" id="6.20.340.10">
    <property type="match status" value="1"/>
</dbReference>
<comment type="similarity">
    <text evidence="1">Belongs to the eukaryotic ribosomal protein eL34 family.</text>
</comment>
<dbReference type="GeneID" id="5739835"/>
<organism evidence="4 5">
    <name type="scientific">Hemiselmis andersenii</name>
    <name type="common">Cryptophyte alga</name>
    <dbReference type="NCBI Taxonomy" id="464988"/>
    <lineage>
        <taxon>Eukaryota</taxon>
        <taxon>Cryptophyceae</taxon>
        <taxon>Cryptomonadales</taxon>
        <taxon>Hemiselmidaceae</taxon>
        <taxon>Hemiselmis</taxon>
    </lineage>
</organism>
<dbReference type="EMBL" id="CP000882">
    <property type="protein sequence ID" value="ABW98129.1"/>
    <property type="molecule type" value="Genomic_DNA"/>
</dbReference>
<reference evidence="4 5" key="1">
    <citation type="journal article" date="2007" name="Proc. Natl. Acad. Sci. U.S.A.">
        <title>Nucleomorph genome of Hemiselmis andersenii reveals complete intron loss and compaction as a driver of protein structure and function.</title>
        <authorList>
            <person name="Lane C.E."/>
            <person name="van den Heuvel K."/>
            <person name="Kozera C."/>
            <person name="Curtis B.A."/>
            <person name="Parsons B.J."/>
            <person name="Bowman S."/>
            <person name="Archibald J.M."/>
        </authorList>
    </citation>
    <scope>NUCLEOTIDE SEQUENCE [LARGE SCALE GENOMIC DNA]</scope>
    <source>
        <strain evidence="4 5">CCMP644</strain>
    </source>
</reference>
<evidence type="ECO:0000256" key="1">
    <source>
        <dbReference type="ARBA" id="ARBA00009875"/>
    </source>
</evidence>
<dbReference type="GO" id="GO:0003735">
    <property type="term" value="F:structural constituent of ribosome"/>
    <property type="evidence" value="ECO:0007669"/>
    <property type="project" value="InterPro"/>
</dbReference>
<keyword evidence="3" id="KW-0687">Ribonucleoprotein</keyword>
<gene>
    <name evidence="4" type="ORF">HAN_2g311</name>
</gene>
<sequence length="114" mass="13339">MKDRRVVLRRHCPFSTRKNSFKKVKTPGNKIKIQYLDKKISKVVCAESKKKLNGISSPQSLGFMRLCKRKKKISRIYGGHLSGNSTKERIIKSFLLDEKKLVKKYNKEKKKPFL</sequence>
<proteinExistence type="inferred from homology"/>
<accession>A9BKX4</accession>
<evidence type="ECO:0000256" key="3">
    <source>
        <dbReference type="ARBA" id="ARBA00023274"/>
    </source>
</evidence>
<dbReference type="GO" id="GO:1990904">
    <property type="term" value="C:ribonucleoprotein complex"/>
    <property type="evidence" value="ECO:0007669"/>
    <property type="project" value="UniProtKB-KW"/>
</dbReference>
<dbReference type="GO" id="GO:0005840">
    <property type="term" value="C:ribosome"/>
    <property type="evidence" value="ECO:0007669"/>
    <property type="project" value="UniProtKB-KW"/>
</dbReference>
<dbReference type="Proteomes" id="UP000243127">
    <property type="component" value="Nucleomorph 2"/>
</dbReference>
<dbReference type="Pfam" id="PF01199">
    <property type="entry name" value="Ribosomal_L34e"/>
    <property type="match status" value="1"/>
</dbReference>
<dbReference type="GO" id="GO:0006412">
    <property type="term" value="P:translation"/>
    <property type="evidence" value="ECO:0007669"/>
    <property type="project" value="InterPro"/>
</dbReference>
<evidence type="ECO:0000313" key="4">
    <source>
        <dbReference type="EMBL" id="ABW98129.1"/>
    </source>
</evidence>
<dbReference type="AlphaFoldDB" id="A9BKX4"/>
<keyword evidence="2" id="KW-0689">Ribosomal protein</keyword>
<dbReference type="PANTHER" id="PTHR10759">
    <property type="entry name" value="60S RIBOSOMAL PROTEIN L34"/>
    <property type="match status" value="1"/>
</dbReference>
<dbReference type="RefSeq" id="XP_001712454.1">
    <property type="nucleotide sequence ID" value="XM_001712402.1"/>
</dbReference>
<protein>
    <submittedName>
        <fullName evidence="4">Rpl34</fullName>
    </submittedName>
</protein>
<geneLocation type="nucleomorph" evidence="4"/>
<evidence type="ECO:0000313" key="5">
    <source>
        <dbReference type="Proteomes" id="UP000243127"/>
    </source>
</evidence>
<name>A9BKX4_HEMAN</name>
<evidence type="ECO:0000256" key="2">
    <source>
        <dbReference type="ARBA" id="ARBA00022980"/>
    </source>
</evidence>
<dbReference type="PRINTS" id="PR01250">
    <property type="entry name" value="RIBOSOMALL34"/>
</dbReference>
<dbReference type="InterPro" id="IPR008195">
    <property type="entry name" value="Ribosomal_eL34"/>
</dbReference>
<dbReference type="Gene3D" id="6.20.370.70">
    <property type="match status" value="1"/>
</dbReference>
<keyword evidence="4" id="KW-0542">Nucleomorph</keyword>
<dbReference type="InterPro" id="IPR038562">
    <property type="entry name" value="Ribosomal_eL34_C_sf"/>
</dbReference>